<dbReference type="SUPFAM" id="SSF46785">
    <property type="entry name" value="Winged helix' DNA-binding domain"/>
    <property type="match status" value="1"/>
</dbReference>
<reference evidence="5" key="1">
    <citation type="submission" date="2020-05" db="EMBL/GenBank/DDBJ databases">
        <authorList>
            <person name="Chiriac C."/>
            <person name="Salcher M."/>
            <person name="Ghai R."/>
            <person name="Kavagutti S V."/>
        </authorList>
    </citation>
    <scope>NUCLEOTIDE SEQUENCE</scope>
</reference>
<dbReference type="AlphaFoldDB" id="A0A6J6E0B2"/>
<protein>
    <submittedName>
        <fullName evidence="5">Unannotated protein</fullName>
    </submittedName>
</protein>
<evidence type="ECO:0000256" key="3">
    <source>
        <dbReference type="ARBA" id="ARBA00023163"/>
    </source>
</evidence>
<dbReference type="InterPro" id="IPR036390">
    <property type="entry name" value="WH_DNA-bd_sf"/>
</dbReference>
<dbReference type="SMART" id="SM00345">
    <property type="entry name" value="HTH_GNTR"/>
    <property type="match status" value="1"/>
</dbReference>
<dbReference type="Pfam" id="PF07729">
    <property type="entry name" value="FCD"/>
    <property type="match status" value="1"/>
</dbReference>
<dbReference type="SMART" id="SM00895">
    <property type="entry name" value="FCD"/>
    <property type="match status" value="1"/>
</dbReference>
<dbReference type="CDD" id="cd07377">
    <property type="entry name" value="WHTH_GntR"/>
    <property type="match status" value="1"/>
</dbReference>
<dbReference type="InterPro" id="IPR000524">
    <property type="entry name" value="Tscrpt_reg_HTH_GntR"/>
</dbReference>
<dbReference type="GO" id="GO:0003700">
    <property type="term" value="F:DNA-binding transcription factor activity"/>
    <property type="evidence" value="ECO:0007669"/>
    <property type="project" value="InterPro"/>
</dbReference>
<organism evidence="5">
    <name type="scientific">freshwater metagenome</name>
    <dbReference type="NCBI Taxonomy" id="449393"/>
    <lineage>
        <taxon>unclassified sequences</taxon>
        <taxon>metagenomes</taxon>
        <taxon>ecological metagenomes</taxon>
    </lineage>
</organism>
<sequence>MSTPILNVPPRLNENVRGLLDYIERENLRPGAKLESERELARILGISRPSLREAIQVLQAQGRLISKHGVGIFLLDEEVGGKIKDAYLAQQHPIEELFQMREILEAPAVEWAAERRSTEQLLEIKRALGRLRDALQEDPIDFDRVRELDMEFHLVIVRSAQNRFLNQTLGTLQEIMRHSMDNTLKLPGRIDQSEAEHSIILAAIENQDPINARLMIIQHIHNARDAWTKFLKNEHER</sequence>
<dbReference type="PRINTS" id="PR00035">
    <property type="entry name" value="HTHGNTR"/>
</dbReference>
<dbReference type="InterPro" id="IPR008920">
    <property type="entry name" value="TF_FadR/GntR_C"/>
</dbReference>
<accession>A0A6J6E0B2</accession>
<dbReference type="Gene3D" id="1.10.10.10">
    <property type="entry name" value="Winged helix-like DNA-binding domain superfamily/Winged helix DNA-binding domain"/>
    <property type="match status" value="1"/>
</dbReference>
<dbReference type="PROSITE" id="PS50949">
    <property type="entry name" value="HTH_GNTR"/>
    <property type="match status" value="1"/>
</dbReference>
<evidence type="ECO:0000313" key="5">
    <source>
        <dbReference type="EMBL" id="CAB4569910.1"/>
    </source>
</evidence>
<keyword evidence="2" id="KW-0238">DNA-binding</keyword>
<dbReference type="EMBL" id="CAEZTJ010000084">
    <property type="protein sequence ID" value="CAB4569910.1"/>
    <property type="molecule type" value="Genomic_DNA"/>
</dbReference>
<evidence type="ECO:0000256" key="2">
    <source>
        <dbReference type="ARBA" id="ARBA00023125"/>
    </source>
</evidence>
<dbReference type="PANTHER" id="PTHR43537:SF5">
    <property type="entry name" value="UXU OPERON TRANSCRIPTIONAL REGULATOR"/>
    <property type="match status" value="1"/>
</dbReference>
<dbReference type="PANTHER" id="PTHR43537">
    <property type="entry name" value="TRANSCRIPTIONAL REGULATOR, GNTR FAMILY"/>
    <property type="match status" value="1"/>
</dbReference>
<dbReference type="GO" id="GO:0003677">
    <property type="term" value="F:DNA binding"/>
    <property type="evidence" value="ECO:0007669"/>
    <property type="project" value="UniProtKB-KW"/>
</dbReference>
<evidence type="ECO:0000256" key="1">
    <source>
        <dbReference type="ARBA" id="ARBA00023015"/>
    </source>
</evidence>
<name>A0A6J6E0B2_9ZZZZ</name>
<dbReference type="InterPro" id="IPR036388">
    <property type="entry name" value="WH-like_DNA-bd_sf"/>
</dbReference>
<keyword evidence="3" id="KW-0804">Transcription</keyword>
<dbReference type="Gene3D" id="1.20.120.530">
    <property type="entry name" value="GntR ligand-binding domain-like"/>
    <property type="match status" value="1"/>
</dbReference>
<keyword evidence="1" id="KW-0805">Transcription regulation</keyword>
<gene>
    <name evidence="5" type="ORF">UFOPK1650_00645</name>
</gene>
<proteinExistence type="predicted"/>
<feature type="domain" description="HTH gntR-type" evidence="4">
    <location>
        <begin position="9"/>
        <end position="77"/>
    </location>
</feature>
<evidence type="ECO:0000259" key="4">
    <source>
        <dbReference type="PROSITE" id="PS50949"/>
    </source>
</evidence>
<dbReference type="SUPFAM" id="SSF48008">
    <property type="entry name" value="GntR ligand-binding domain-like"/>
    <property type="match status" value="1"/>
</dbReference>
<dbReference type="Pfam" id="PF00392">
    <property type="entry name" value="GntR"/>
    <property type="match status" value="1"/>
</dbReference>
<dbReference type="InterPro" id="IPR011711">
    <property type="entry name" value="GntR_C"/>
</dbReference>